<dbReference type="SUPFAM" id="SSF46689">
    <property type="entry name" value="Homeodomain-like"/>
    <property type="match status" value="1"/>
</dbReference>
<dbReference type="GO" id="GO:0003700">
    <property type="term" value="F:DNA-binding transcription factor activity"/>
    <property type="evidence" value="ECO:0007669"/>
    <property type="project" value="TreeGrafter"/>
</dbReference>
<dbReference type="Proteomes" id="UP000295830">
    <property type="component" value="Unassembled WGS sequence"/>
</dbReference>
<dbReference type="SUPFAM" id="SSF48498">
    <property type="entry name" value="Tetracyclin repressor-like, C-terminal domain"/>
    <property type="match status" value="1"/>
</dbReference>
<keyword evidence="1 2" id="KW-0238">DNA-binding</keyword>
<dbReference type="AlphaFoldDB" id="A0A4R7JQ21"/>
<dbReference type="Pfam" id="PF00440">
    <property type="entry name" value="TetR_N"/>
    <property type="match status" value="1"/>
</dbReference>
<accession>A0A4R7JQ21</accession>
<dbReference type="OrthoDB" id="116240at2"/>
<dbReference type="InterPro" id="IPR050109">
    <property type="entry name" value="HTH-type_TetR-like_transc_reg"/>
</dbReference>
<dbReference type="PRINTS" id="PR00455">
    <property type="entry name" value="HTHTETR"/>
</dbReference>
<evidence type="ECO:0000256" key="2">
    <source>
        <dbReference type="PROSITE-ProRule" id="PRU00335"/>
    </source>
</evidence>
<name>A0A4R7JQ21_9GAMM</name>
<dbReference type="Gene3D" id="1.10.357.10">
    <property type="entry name" value="Tetracycline Repressor, domain 2"/>
    <property type="match status" value="1"/>
</dbReference>
<dbReference type="PROSITE" id="PS50977">
    <property type="entry name" value="HTH_TETR_2"/>
    <property type="match status" value="1"/>
</dbReference>
<dbReference type="InterPro" id="IPR023772">
    <property type="entry name" value="DNA-bd_HTH_TetR-type_CS"/>
</dbReference>
<evidence type="ECO:0000256" key="1">
    <source>
        <dbReference type="ARBA" id="ARBA00023125"/>
    </source>
</evidence>
<reference evidence="4 5" key="1">
    <citation type="submission" date="2019-03" db="EMBL/GenBank/DDBJ databases">
        <title>Genomic Encyclopedia of Type Strains, Phase IV (KMG-IV): sequencing the most valuable type-strain genomes for metagenomic binning, comparative biology and taxonomic classification.</title>
        <authorList>
            <person name="Goeker M."/>
        </authorList>
    </citation>
    <scope>NUCLEOTIDE SEQUENCE [LARGE SCALE GENOMIC DNA]</scope>
    <source>
        <strain evidence="4 5">DSM 15505</strain>
    </source>
</reference>
<keyword evidence="5" id="KW-1185">Reference proteome</keyword>
<evidence type="ECO:0000259" key="3">
    <source>
        <dbReference type="PROSITE" id="PS50977"/>
    </source>
</evidence>
<dbReference type="InterPro" id="IPR001647">
    <property type="entry name" value="HTH_TetR"/>
</dbReference>
<feature type="DNA-binding region" description="H-T-H motif" evidence="2">
    <location>
        <begin position="32"/>
        <end position="51"/>
    </location>
</feature>
<evidence type="ECO:0000313" key="4">
    <source>
        <dbReference type="EMBL" id="TDT40272.1"/>
    </source>
</evidence>
<sequence length="203" mass="23079">MASSQARGDRRRDEILQAALACFMENGVENTTVDMIRERSGASTGSLYHHFGNKDQLAATLFIQGLRNYSQRLTEALAADPDAETGIRLMVTTYLDWVEDNPDWARFIFSTRAQVIRGEAAETLKEDNRRQFRMVRDWLRPRIDAGEIRDVPVELFHALVNGPSQDYVRSWLAGRVKTAPSEYRETLADAAWHSLAPCPLHSR</sequence>
<comment type="caution">
    <text evidence="4">The sequence shown here is derived from an EMBL/GenBank/DDBJ whole genome shotgun (WGS) entry which is preliminary data.</text>
</comment>
<dbReference type="InterPro" id="IPR009057">
    <property type="entry name" value="Homeodomain-like_sf"/>
</dbReference>
<dbReference type="EMBL" id="SOAX01000004">
    <property type="protein sequence ID" value="TDT40272.1"/>
    <property type="molecule type" value="Genomic_DNA"/>
</dbReference>
<dbReference type="PANTHER" id="PTHR30055:SF187">
    <property type="entry name" value="TRANSCRIPTIONAL REGULATORY PROTEIN"/>
    <property type="match status" value="1"/>
</dbReference>
<dbReference type="GO" id="GO:0000976">
    <property type="term" value="F:transcription cis-regulatory region binding"/>
    <property type="evidence" value="ECO:0007669"/>
    <property type="project" value="TreeGrafter"/>
</dbReference>
<evidence type="ECO:0000313" key="5">
    <source>
        <dbReference type="Proteomes" id="UP000295830"/>
    </source>
</evidence>
<organism evidence="4 5">
    <name type="scientific">Halospina denitrificans</name>
    <dbReference type="NCBI Taxonomy" id="332522"/>
    <lineage>
        <taxon>Bacteria</taxon>
        <taxon>Pseudomonadati</taxon>
        <taxon>Pseudomonadota</taxon>
        <taxon>Gammaproteobacteria</taxon>
        <taxon>Halospina</taxon>
    </lineage>
</organism>
<dbReference type="RefSeq" id="WP_133736283.1">
    <property type="nucleotide sequence ID" value="NZ_SOAX01000004.1"/>
</dbReference>
<dbReference type="PROSITE" id="PS01081">
    <property type="entry name" value="HTH_TETR_1"/>
    <property type="match status" value="1"/>
</dbReference>
<proteinExistence type="predicted"/>
<dbReference type="InterPro" id="IPR036271">
    <property type="entry name" value="Tet_transcr_reg_TetR-rel_C_sf"/>
</dbReference>
<feature type="domain" description="HTH tetR-type" evidence="3">
    <location>
        <begin position="9"/>
        <end position="69"/>
    </location>
</feature>
<protein>
    <submittedName>
        <fullName evidence="4">TetR family transcriptional regulator</fullName>
    </submittedName>
</protein>
<dbReference type="PANTHER" id="PTHR30055">
    <property type="entry name" value="HTH-TYPE TRANSCRIPTIONAL REGULATOR RUTR"/>
    <property type="match status" value="1"/>
</dbReference>
<gene>
    <name evidence="4" type="ORF">DES49_2038</name>
</gene>